<evidence type="ECO:0000313" key="3">
    <source>
        <dbReference type="Proteomes" id="UP001152622"/>
    </source>
</evidence>
<reference evidence="2" key="1">
    <citation type="journal article" date="2023" name="Science">
        <title>Genome structures resolve the early diversification of teleost fishes.</title>
        <authorList>
            <person name="Parey E."/>
            <person name="Louis A."/>
            <person name="Montfort J."/>
            <person name="Bouchez O."/>
            <person name="Roques C."/>
            <person name="Iampietro C."/>
            <person name="Lluch J."/>
            <person name="Castinel A."/>
            <person name="Donnadieu C."/>
            <person name="Desvignes T."/>
            <person name="Floi Bucao C."/>
            <person name="Jouanno E."/>
            <person name="Wen M."/>
            <person name="Mejri S."/>
            <person name="Dirks R."/>
            <person name="Jansen H."/>
            <person name="Henkel C."/>
            <person name="Chen W.J."/>
            <person name="Zahm M."/>
            <person name="Cabau C."/>
            <person name="Klopp C."/>
            <person name="Thompson A.W."/>
            <person name="Robinson-Rechavi M."/>
            <person name="Braasch I."/>
            <person name="Lecointre G."/>
            <person name="Bobe J."/>
            <person name="Postlethwait J.H."/>
            <person name="Berthelot C."/>
            <person name="Roest Crollius H."/>
            <person name="Guiguen Y."/>
        </authorList>
    </citation>
    <scope>NUCLEOTIDE SEQUENCE</scope>
    <source>
        <strain evidence="2">WJC10195</strain>
    </source>
</reference>
<feature type="compositionally biased region" description="Basic and acidic residues" evidence="1">
    <location>
        <begin position="201"/>
        <end position="211"/>
    </location>
</feature>
<dbReference type="AlphaFoldDB" id="A0A9Q1EED2"/>
<gene>
    <name evidence="2" type="ORF">SKAU_G00384300</name>
</gene>
<dbReference type="Proteomes" id="UP001152622">
    <property type="component" value="Chromosome 19"/>
</dbReference>
<feature type="region of interest" description="Disordered" evidence="1">
    <location>
        <begin position="124"/>
        <end position="223"/>
    </location>
</feature>
<protein>
    <submittedName>
        <fullName evidence="2">Uncharacterized protein</fullName>
    </submittedName>
</protein>
<evidence type="ECO:0000313" key="2">
    <source>
        <dbReference type="EMBL" id="KAJ8337210.1"/>
    </source>
</evidence>
<dbReference type="EMBL" id="JAINUF010000019">
    <property type="protein sequence ID" value="KAJ8337210.1"/>
    <property type="molecule type" value="Genomic_DNA"/>
</dbReference>
<keyword evidence="3" id="KW-1185">Reference proteome</keyword>
<proteinExistence type="predicted"/>
<comment type="caution">
    <text evidence="2">The sequence shown here is derived from an EMBL/GenBank/DDBJ whole genome shotgun (WGS) entry which is preliminary data.</text>
</comment>
<organism evidence="2 3">
    <name type="scientific">Synaphobranchus kaupii</name>
    <name type="common">Kaup's arrowtooth eel</name>
    <dbReference type="NCBI Taxonomy" id="118154"/>
    <lineage>
        <taxon>Eukaryota</taxon>
        <taxon>Metazoa</taxon>
        <taxon>Chordata</taxon>
        <taxon>Craniata</taxon>
        <taxon>Vertebrata</taxon>
        <taxon>Euteleostomi</taxon>
        <taxon>Actinopterygii</taxon>
        <taxon>Neopterygii</taxon>
        <taxon>Teleostei</taxon>
        <taxon>Anguilliformes</taxon>
        <taxon>Synaphobranchidae</taxon>
        <taxon>Synaphobranchus</taxon>
    </lineage>
</organism>
<sequence>MRNTVAKLKWVTWEVQTTAQEPKKAADPNLRLLLCRGARSRPICLRGFHKRVALQEVANKLAFGVHGRQVDIHHQSAGATRNQAFAPDANVVDSPVTSSKVPCAAIDPLRRWCTLSPGREALSRVATESKNASSRPEPPQKSLRSADPGFGGGGRGCRAWATFRQGSAHRSAQRFPRSGKQPFPSIRERRDGVWSGGTGRGAERRGVERSRRQVWGRNGNGTPLRKWAESRCDRYC</sequence>
<name>A0A9Q1EED2_SYNKA</name>
<evidence type="ECO:0000256" key="1">
    <source>
        <dbReference type="SAM" id="MobiDB-lite"/>
    </source>
</evidence>
<accession>A0A9Q1EED2</accession>